<dbReference type="EMBL" id="AZFJ01000004">
    <property type="protein sequence ID" value="KRL88265.1"/>
    <property type="molecule type" value="Genomic_DNA"/>
</dbReference>
<feature type="transmembrane region" description="Helical" evidence="6">
    <location>
        <begin position="58"/>
        <end position="80"/>
    </location>
</feature>
<evidence type="ECO:0000256" key="4">
    <source>
        <dbReference type="ARBA" id="ARBA00023136"/>
    </source>
</evidence>
<comment type="caution">
    <text evidence="7">The sequence shown here is derived from an EMBL/GenBank/DDBJ whole genome shotgun (WGS) entry which is preliminary data.</text>
</comment>
<feature type="region of interest" description="Disordered" evidence="5">
    <location>
        <begin position="158"/>
        <end position="184"/>
    </location>
</feature>
<evidence type="ECO:0000313" key="7">
    <source>
        <dbReference type="EMBL" id="KRL88265.1"/>
    </source>
</evidence>
<evidence type="ECO:0000256" key="1">
    <source>
        <dbReference type="ARBA" id="ARBA00004141"/>
    </source>
</evidence>
<dbReference type="Pfam" id="PF02674">
    <property type="entry name" value="Colicin_V"/>
    <property type="match status" value="1"/>
</dbReference>
<evidence type="ECO:0000256" key="3">
    <source>
        <dbReference type="ARBA" id="ARBA00022989"/>
    </source>
</evidence>
<evidence type="ECO:0000256" key="6">
    <source>
        <dbReference type="SAM" id="Phobius"/>
    </source>
</evidence>
<keyword evidence="2 6" id="KW-0812">Transmembrane</keyword>
<evidence type="ECO:0008006" key="9">
    <source>
        <dbReference type="Google" id="ProtNLM"/>
    </source>
</evidence>
<gene>
    <name evidence="7" type="ORF">FC50_GL002419</name>
</gene>
<keyword evidence="8" id="KW-1185">Reference proteome</keyword>
<feature type="transmembrane region" description="Helical" evidence="6">
    <location>
        <begin position="100"/>
        <end position="122"/>
    </location>
</feature>
<organism evidence="7 8">
    <name type="scientific">Lacticaseibacillus pantheris DSM 15945 = JCM 12539 = NBRC 106106</name>
    <dbReference type="NCBI Taxonomy" id="1423783"/>
    <lineage>
        <taxon>Bacteria</taxon>
        <taxon>Bacillati</taxon>
        <taxon>Bacillota</taxon>
        <taxon>Bacilli</taxon>
        <taxon>Lactobacillales</taxon>
        <taxon>Lactobacillaceae</taxon>
        <taxon>Lacticaseibacillus</taxon>
    </lineage>
</organism>
<evidence type="ECO:0000313" key="8">
    <source>
        <dbReference type="Proteomes" id="UP000051922"/>
    </source>
</evidence>
<evidence type="ECO:0000256" key="5">
    <source>
        <dbReference type="SAM" id="MobiDB-lite"/>
    </source>
</evidence>
<dbReference type="STRING" id="1423783.FC50_GL002419"/>
<dbReference type="GO" id="GO:0016020">
    <property type="term" value="C:membrane"/>
    <property type="evidence" value="ECO:0007669"/>
    <property type="project" value="UniProtKB-SubCell"/>
</dbReference>
<accession>A0A0R1U4W2</accession>
<proteinExistence type="predicted"/>
<sequence length="184" mass="20069">MALSIIIVIWLLLAIMSGWRQGLAITVISMVGNVILWVIAIAAYQPLAVKFGGADVGFVGKIVTFILIIVLGKLLIHWLARMSRHVTWIPVIKQANSLGGAIVAVIFNYIAIFIVLSLLLLVQNTWMTSQYAESAPAQFIITNSPLLNSNKFQNWLGTSNNQDNNSDTNGTDNTDTTDSSSSSY</sequence>
<dbReference type="Proteomes" id="UP000051922">
    <property type="component" value="Unassembled WGS sequence"/>
</dbReference>
<dbReference type="AlphaFoldDB" id="A0A0R1U4W2"/>
<dbReference type="GO" id="GO:0009403">
    <property type="term" value="P:toxin biosynthetic process"/>
    <property type="evidence" value="ECO:0007669"/>
    <property type="project" value="InterPro"/>
</dbReference>
<dbReference type="PATRIC" id="fig|1423783.4.peg.2491"/>
<dbReference type="OrthoDB" id="2143375at2"/>
<keyword evidence="3 6" id="KW-1133">Transmembrane helix</keyword>
<dbReference type="InterPro" id="IPR003825">
    <property type="entry name" value="Colicin-V_CvpA"/>
</dbReference>
<feature type="transmembrane region" description="Helical" evidence="6">
    <location>
        <begin position="34"/>
        <end position="51"/>
    </location>
</feature>
<evidence type="ECO:0000256" key="2">
    <source>
        <dbReference type="ARBA" id="ARBA00022692"/>
    </source>
</evidence>
<dbReference type="PANTHER" id="PTHR37306">
    <property type="entry name" value="COLICIN V PRODUCTION PROTEIN"/>
    <property type="match status" value="1"/>
</dbReference>
<dbReference type="PANTHER" id="PTHR37306:SF1">
    <property type="entry name" value="COLICIN V PRODUCTION PROTEIN"/>
    <property type="match status" value="1"/>
</dbReference>
<dbReference type="RefSeq" id="WP_054648287.1">
    <property type="nucleotide sequence ID" value="NZ_AZFJ01000004.1"/>
</dbReference>
<protein>
    <recommendedName>
        <fullName evidence="9">Membrane ancor connecting MutS2 with cell-division Z-ring</fullName>
    </recommendedName>
</protein>
<keyword evidence="4 6" id="KW-0472">Membrane</keyword>
<reference evidence="7 8" key="1">
    <citation type="journal article" date="2015" name="Genome Announc.">
        <title>Expanding the biotechnology potential of lactobacilli through comparative genomics of 213 strains and associated genera.</title>
        <authorList>
            <person name="Sun Z."/>
            <person name="Harris H.M."/>
            <person name="McCann A."/>
            <person name="Guo C."/>
            <person name="Argimon S."/>
            <person name="Zhang W."/>
            <person name="Yang X."/>
            <person name="Jeffery I.B."/>
            <person name="Cooney J.C."/>
            <person name="Kagawa T.F."/>
            <person name="Liu W."/>
            <person name="Song Y."/>
            <person name="Salvetti E."/>
            <person name="Wrobel A."/>
            <person name="Rasinkangas P."/>
            <person name="Parkhill J."/>
            <person name="Rea M.C."/>
            <person name="O'Sullivan O."/>
            <person name="Ritari J."/>
            <person name="Douillard F.P."/>
            <person name="Paul Ross R."/>
            <person name="Yang R."/>
            <person name="Briner A.E."/>
            <person name="Felis G.E."/>
            <person name="de Vos W.M."/>
            <person name="Barrangou R."/>
            <person name="Klaenhammer T.R."/>
            <person name="Caufield P.W."/>
            <person name="Cui Y."/>
            <person name="Zhang H."/>
            <person name="O'Toole P.W."/>
        </authorList>
    </citation>
    <scope>NUCLEOTIDE SEQUENCE [LARGE SCALE GENOMIC DNA]</scope>
    <source>
        <strain evidence="7 8">DSM 15945</strain>
    </source>
</reference>
<comment type="subcellular location">
    <subcellularLocation>
        <location evidence="1">Membrane</location>
        <topology evidence="1">Multi-pass membrane protein</topology>
    </subcellularLocation>
</comment>
<name>A0A0R1U4W2_9LACO</name>